<organism evidence="4 5">
    <name type="scientific">Portibacter lacus</name>
    <dbReference type="NCBI Taxonomy" id="1099794"/>
    <lineage>
        <taxon>Bacteria</taxon>
        <taxon>Pseudomonadati</taxon>
        <taxon>Bacteroidota</taxon>
        <taxon>Saprospiria</taxon>
        <taxon>Saprospirales</taxon>
        <taxon>Haliscomenobacteraceae</taxon>
        <taxon>Portibacter</taxon>
    </lineage>
</organism>
<evidence type="ECO:0000313" key="4">
    <source>
        <dbReference type="EMBL" id="GLR17209.1"/>
    </source>
</evidence>
<gene>
    <name evidence="4" type="ORF">GCM10007940_18240</name>
</gene>
<dbReference type="PRINTS" id="PR01607">
    <property type="entry name" value="APYRASEFAMLY"/>
</dbReference>
<dbReference type="SUPFAM" id="SSF56300">
    <property type="entry name" value="Metallo-dependent phosphatases"/>
    <property type="match status" value="1"/>
</dbReference>
<dbReference type="GO" id="GO:0046872">
    <property type="term" value="F:metal ion binding"/>
    <property type="evidence" value="ECO:0007669"/>
    <property type="project" value="InterPro"/>
</dbReference>
<dbReference type="PANTHER" id="PTHR11575:SF24">
    <property type="entry name" value="5'-NUCLEOTIDASE"/>
    <property type="match status" value="1"/>
</dbReference>
<dbReference type="InterPro" id="IPR029052">
    <property type="entry name" value="Metallo-depent_PP-like"/>
</dbReference>
<reference evidence="4" key="2">
    <citation type="submission" date="2023-01" db="EMBL/GenBank/DDBJ databases">
        <title>Draft genome sequence of Portibacter lacus strain NBRC 108769.</title>
        <authorList>
            <person name="Sun Q."/>
            <person name="Mori K."/>
        </authorList>
    </citation>
    <scope>NUCLEOTIDE SEQUENCE</scope>
    <source>
        <strain evidence="4">NBRC 108769</strain>
    </source>
</reference>
<dbReference type="AlphaFoldDB" id="A0AA37SPB4"/>
<dbReference type="Proteomes" id="UP001156666">
    <property type="component" value="Unassembled WGS sequence"/>
</dbReference>
<dbReference type="GO" id="GO:0016788">
    <property type="term" value="F:hydrolase activity, acting on ester bonds"/>
    <property type="evidence" value="ECO:0007669"/>
    <property type="project" value="InterPro"/>
</dbReference>
<evidence type="ECO:0000256" key="1">
    <source>
        <dbReference type="ARBA" id="ARBA00006654"/>
    </source>
</evidence>
<keyword evidence="2" id="KW-0378">Hydrolase</keyword>
<dbReference type="InterPro" id="IPR004843">
    <property type="entry name" value="Calcineurin-like_PHP"/>
</dbReference>
<comment type="similarity">
    <text evidence="1 2">Belongs to the 5'-nucleotidase family.</text>
</comment>
<evidence type="ECO:0000256" key="2">
    <source>
        <dbReference type="RuleBase" id="RU362119"/>
    </source>
</evidence>
<evidence type="ECO:0000313" key="5">
    <source>
        <dbReference type="Proteomes" id="UP001156666"/>
    </source>
</evidence>
<accession>A0AA37SPB4</accession>
<dbReference type="PROSITE" id="PS00785">
    <property type="entry name" value="5_NUCLEOTIDASE_1"/>
    <property type="match status" value="1"/>
</dbReference>
<dbReference type="RefSeq" id="WP_235293916.1">
    <property type="nucleotide sequence ID" value="NZ_BSOH01000010.1"/>
</dbReference>
<proteinExistence type="inferred from homology"/>
<dbReference type="GO" id="GO:0000166">
    <property type="term" value="F:nucleotide binding"/>
    <property type="evidence" value="ECO:0007669"/>
    <property type="project" value="UniProtKB-KW"/>
</dbReference>
<dbReference type="InterPro" id="IPR006146">
    <property type="entry name" value="5'-Nucleotdase_CS"/>
</dbReference>
<keyword evidence="2" id="KW-0547">Nucleotide-binding</keyword>
<name>A0AA37SPB4_9BACT</name>
<evidence type="ECO:0000259" key="3">
    <source>
        <dbReference type="Pfam" id="PF00149"/>
    </source>
</evidence>
<reference evidence="4" key="1">
    <citation type="journal article" date="2014" name="Int. J. Syst. Evol. Microbiol.">
        <title>Complete genome sequence of Corynebacterium casei LMG S-19264T (=DSM 44701T), isolated from a smear-ripened cheese.</title>
        <authorList>
            <consortium name="US DOE Joint Genome Institute (JGI-PGF)"/>
            <person name="Walter F."/>
            <person name="Albersmeier A."/>
            <person name="Kalinowski J."/>
            <person name="Ruckert C."/>
        </authorList>
    </citation>
    <scope>NUCLEOTIDE SEQUENCE</scope>
    <source>
        <strain evidence="4">NBRC 108769</strain>
    </source>
</reference>
<sequence length="306" mass="34491">MFRREFLRNTIIASTASAMIPWDVFKTNKEFSNITILHTNDMHSRIDPFPMDGGRNQGMGGVVMRAAKIEEIRKEREHVLLLDAGDVFQGTPYFNFFNGEVEVKAMSEMKYDLCTIGNHDFDGGIQNLANQIDKATFQMLSSNYDFSNTPLKGKTKTYKVFEKDGIRIGVYAIGIKLKGLVPDELYGDTVYMDPIKEARKYEQILKVDEKCDYVICLSHVGYKYGSEKVSDLVLASNTSETDLFIGGHTHTFLREPDVVVNSKGNKVLVNQVGYAGIMLGRIDLVFEKNKKGKCTSCQNTWLGKIS</sequence>
<comment type="caution">
    <text evidence="4">The sequence shown here is derived from an EMBL/GenBank/DDBJ whole genome shotgun (WGS) entry which is preliminary data.</text>
</comment>
<dbReference type="Pfam" id="PF00149">
    <property type="entry name" value="Metallophos"/>
    <property type="match status" value="1"/>
</dbReference>
<dbReference type="EMBL" id="BSOH01000010">
    <property type="protein sequence ID" value="GLR17209.1"/>
    <property type="molecule type" value="Genomic_DNA"/>
</dbReference>
<protein>
    <submittedName>
        <fullName evidence="4">Metallophosphatase</fullName>
    </submittedName>
</protein>
<keyword evidence="5" id="KW-1185">Reference proteome</keyword>
<feature type="domain" description="Calcineurin-like phosphoesterase" evidence="3">
    <location>
        <begin position="35"/>
        <end position="251"/>
    </location>
</feature>
<dbReference type="Gene3D" id="3.60.21.10">
    <property type="match status" value="1"/>
</dbReference>
<dbReference type="PANTHER" id="PTHR11575">
    <property type="entry name" value="5'-NUCLEOTIDASE-RELATED"/>
    <property type="match status" value="1"/>
</dbReference>
<dbReference type="GO" id="GO:0009166">
    <property type="term" value="P:nucleotide catabolic process"/>
    <property type="evidence" value="ECO:0007669"/>
    <property type="project" value="InterPro"/>
</dbReference>
<dbReference type="InterPro" id="IPR006179">
    <property type="entry name" value="5_nucleotidase/apyrase"/>
</dbReference>